<evidence type="ECO:0000256" key="2">
    <source>
        <dbReference type="ARBA" id="ARBA00022741"/>
    </source>
</evidence>
<dbReference type="InterPro" id="IPR011146">
    <property type="entry name" value="HIT-like"/>
</dbReference>
<dbReference type="PROSITE" id="PS50263">
    <property type="entry name" value="CN_HYDROLASE"/>
    <property type="match status" value="1"/>
</dbReference>
<dbReference type="InterPro" id="IPR036526">
    <property type="entry name" value="C-N_Hydrolase_sf"/>
</dbReference>
<evidence type="ECO:0000313" key="10">
    <source>
        <dbReference type="WBParaSite" id="HNAJ_0000900001-mRNA-1"/>
    </source>
</evidence>
<dbReference type="OrthoDB" id="680339at2759"/>
<dbReference type="EC" id="3.6.1.29" evidence="1"/>
<keyword evidence="2" id="KW-0547">Nucleotide-binding</keyword>
<dbReference type="Proteomes" id="UP000278807">
    <property type="component" value="Unassembled WGS sequence"/>
</dbReference>
<feature type="domain" description="CN hydrolase" evidence="6">
    <location>
        <begin position="45"/>
        <end position="308"/>
    </location>
</feature>
<dbReference type="GO" id="GO:0016811">
    <property type="term" value="F:hydrolase activity, acting on carbon-nitrogen (but not peptide) bonds, in linear amides"/>
    <property type="evidence" value="ECO:0007669"/>
    <property type="project" value="InterPro"/>
</dbReference>
<dbReference type="PANTHER" id="PTHR23088">
    <property type="entry name" value="NITRILASE-RELATED"/>
    <property type="match status" value="1"/>
</dbReference>
<keyword evidence="9" id="KW-1185">Reference proteome</keyword>
<dbReference type="InterPro" id="IPR003010">
    <property type="entry name" value="C-N_Hydrolase"/>
</dbReference>
<evidence type="ECO:0000256" key="4">
    <source>
        <dbReference type="ARBA" id="ARBA00047780"/>
    </source>
</evidence>
<evidence type="ECO:0000256" key="1">
    <source>
        <dbReference type="ARBA" id="ARBA00012377"/>
    </source>
</evidence>
<gene>
    <name evidence="8" type="ORF">HNAJ_LOCUS8996</name>
</gene>
<proteinExistence type="predicted"/>
<dbReference type="SUPFAM" id="SSF56317">
    <property type="entry name" value="Carbon-nitrogen hydrolase"/>
    <property type="match status" value="1"/>
</dbReference>
<dbReference type="GO" id="GO:0047710">
    <property type="term" value="F:bis(5'-adenosyl)-triphosphatase activity"/>
    <property type="evidence" value="ECO:0007669"/>
    <property type="project" value="UniProtKB-EC"/>
</dbReference>
<evidence type="ECO:0000259" key="6">
    <source>
        <dbReference type="PROSITE" id="PS50263"/>
    </source>
</evidence>
<name>A0A158QI99_RODNA</name>
<accession>A0A158QI99</accession>
<dbReference type="FunFam" id="3.30.428.10:FF:000011">
    <property type="entry name" value="Fragile histidine triad"/>
    <property type="match status" value="1"/>
</dbReference>
<dbReference type="CDD" id="cd07572">
    <property type="entry name" value="nit"/>
    <property type="match status" value="1"/>
</dbReference>
<dbReference type="AlphaFoldDB" id="A0A158QI99"/>
<dbReference type="SUPFAM" id="SSF54197">
    <property type="entry name" value="HIT-like"/>
    <property type="match status" value="1"/>
</dbReference>
<dbReference type="WBParaSite" id="HNAJ_0000900001-mRNA-1">
    <property type="protein sequence ID" value="HNAJ_0000900001-mRNA-1"/>
    <property type="gene ID" value="HNAJ_0000900001"/>
</dbReference>
<dbReference type="Pfam" id="PF00795">
    <property type="entry name" value="CN_hydrolase"/>
    <property type="match status" value="1"/>
</dbReference>
<dbReference type="EMBL" id="UZAE01012457">
    <property type="protein sequence ID" value="VDO05235.1"/>
    <property type="molecule type" value="Genomic_DNA"/>
</dbReference>
<evidence type="ECO:0000256" key="3">
    <source>
        <dbReference type="ARBA" id="ARBA00022801"/>
    </source>
</evidence>
<reference evidence="8 9" key="2">
    <citation type="submission" date="2018-11" db="EMBL/GenBank/DDBJ databases">
        <authorList>
            <consortium name="Pathogen Informatics"/>
        </authorList>
    </citation>
    <scope>NUCLEOTIDE SEQUENCE [LARGE SCALE GENOMIC DNA]</scope>
</reference>
<feature type="short sequence motif" description="Histidine triad motif" evidence="5">
    <location>
        <begin position="449"/>
        <end position="453"/>
    </location>
</feature>
<dbReference type="GO" id="GO:0000166">
    <property type="term" value="F:nucleotide binding"/>
    <property type="evidence" value="ECO:0007669"/>
    <property type="project" value="UniProtKB-KW"/>
</dbReference>
<dbReference type="Gene3D" id="3.60.110.10">
    <property type="entry name" value="Carbon-nitrogen hydrolase"/>
    <property type="match status" value="1"/>
</dbReference>
<evidence type="ECO:0000313" key="8">
    <source>
        <dbReference type="EMBL" id="VDO05235.1"/>
    </source>
</evidence>
<reference evidence="10" key="1">
    <citation type="submission" date="2016-04" db="UniProtKB">
        <authorList>
            <consortium name="WormBaseParasite"/>
        </authorList>
    </citation>
    <scope>IDENTIFICATION</scope>
</reference>
<dbReference type="InterPro" id="IPR036265">
    <property type="entry name" value="HIT-like_sf"/>
</dbReference>
<dbReference type="STRING" id="102285.A0A158QI99"/>
<dbReference type="Gene3D" id="3.30.428.10">
    <property type="entry name" value="HIT-like"/>
    <property type="match status" value="1"/>
</dbReference>
<protein>
    <recommendedName>
        <fullName evidence="1">bis(5'-adenosyl)-triphosphatase</fullName>
        <ecNumber evidence="1">3.6.1.29</ecNumber>
    </recommendedName>
</protein>
<dbReference type="InterPro" id="IPR045254">
    <property type="entry name" value="Nit1/2_C-N_Hydrolase"/>
</dbReference>
<evidence type="ECO:0000313" key="9">
    <source>
        <dbReference type="Proteomes" id="UP000278807"/>
    </source>
</evidence>
<keyword evidence="3" id="KW-0378">Hydrolase</keyword>
<evidence type="ECO:0000256" key="5">
    <source>
        <dbReference type="PROSITE-ProRule" id="PRU00464"/>
    </source>
</evidence>
<comment type="catalytic activity">
    <reaction evidence="4">
        <text>P(1),P(3)-bis(5'-adenosyl) triphosphate + H2O = AMP + ADP + 2 H(+)</text>
        <dbReference type="Rhea" id="RHEA:13893"/>
        <dbReference type="ChEBI" id="CHEBI:15377"/>
        <dbReference type="ChEBI" id="CHEBI:15378"/>
        <dbReference type="ChEBI" id="CHEBI:58529"/>
        <dbReference type="ChEBI" id="CHEBI:456215"/>
        <dbReference type="ChEBI" id="CHEBI:456216"/>
        <dbReference type="EC" id="3.6.1.29"/>
    </reaction>
</comment>
<dbReference type="Pfam" id="PF01230">
    <property type="entry name" value="HIT"/>
    <property type="match status" value="1"/>
</dbReference>
<feature type="domain" description="HIT" evidence="7">
    <location>
        <begin position="358"/>
        <end position="464"/>
    </location>
</feature>
<sequence>MGGGSQRLTGDLSSPMIVARRLSCLGRNLFNIIGSINWSSTSSGNMIAVIQLTSTNNKSENLSIATNLITEAASNGAKMVFIPESADFIGASCEEAMLLAEDLNGNFFTNISKLVKDLNIWLSIGSMHRKPNSQTSDKRLFNSHIVLNNKGEIAGLYDKSHLFSINFNCNASNTEEKRLTMDESRYMQPGDRAPVVIHGTPVGSLGLAICFDLRFPELASALRYKGGANVLAYPSAFSFPTGNAGHWHTLLKARAIENQCYVIAAAQDGVHNPKFKTYGHSLVIDPSGRIVAERTEPGPGILYAHIHHQKPETSFGDEEGVNYTDRMRLMLPVEVSRRHDLFPLPDAGTPIPIGTEDFRFGPITLKVDQVFYRTSVSMAFVNISPLVPGHVLVTPIDVVDRFTSLPYGTIADMFVVAKRVCDRLCDHFGATSSTISIQDGKDAGQSVPHVHIHALPRKPGDFARNDDIYDLVSCLLFISLQCISFLLIFPFCTQLQKHDKVPNRKLRSLEEMAAEAKVFRSFFYNPDGQPLIFAE</sequence>
<dbReference type="PROSITE" id="PS51084">
    <property type="entry name" value="HIT_2"/>
    <property type="match status" value="1"/>
</dbReference>
<evidence type="ECO:0000259" key="7">
    <source>
        <dbReference type="PROSITE" id="PS51084"/>
    </source>
</evidence>
<dbReference type="PANTHER" id="PTHR23088:SF27">
    <property type="entry name" value="DEAMINATED GLUTATHIONE AMIDASE"/>
    <property type="match status" value="1"/>
</dbReference>
<organism evidence="10">
    <name type="scientific">Rodentolepis nana</name>
    <name type="common">Dwarf tapeworm</name>
    <name type="synonym">Hymenolepis nana</name>
    <dbReference type="NCBI Taxonomy" id="102285"/>
    <lineage>
        <taxon>Eukaryota</taxon>
        <taxon>Metazoa</taxon>
        <taxon>Spiralia</taxon>
        <taxon>Lophotrochozoa</taxon>
        <taxon>Platyhelminthes</taxon>
        <taxon>Cestoda</taxon>
        <taxon>Eucestoda</taxon>
        <taxon>Cyclophyllidea</taxon>
        <taxon>Hymenolepididae</taxon>
        <taxon>Rodentolepis</taxon>
    </lineage>
</organism>